<accession>A0A392UC75</accession>
<evidence type="ECO:0000256" key="1">
    <source>
        <dbReference type="SAM" id="MobiDB-lite"/>
    </source>
</evidence>
<name>A0A392UC75_9FABA</name>
<dbReference type="Proteomes" id="UP000265520">
    <property type="component" value="Unassembled WGS sequence"/>
</dbReference>
<protein>
    <submittedName>
        <fullName evidence="2">Uncharacterized protein</fullName>
    </submittedName>
</protein>
<feature type="region of interest" description="Disordered" evidence="1">
    <location>
        <begin position="1"/>
        <end position="51"/>
    </location>
</feature>
<dbReference type="AlphaFoldDB" id="A0A392UC75"/>
<organism evidence="2 3">
    <name type="scientific">Trifolium medium</name>
    <dbReference type="NCBI Taxonomy" id="97028"/>
    <lineage>
        <taxon>Eukaryota</taxon>
        <taxon>Viridiplantae</taxon>
        <taxon>Streptophyta</taxon>
        <taxon>Embryophyta</taxon>
        <taxon>Tracheophyta</taxon>
        <taxon>Spermatophyta</taxon>
        <taxon>Magnoliopsida</taxon>
        <taxon>eudicotyledons</taxon>
        <taxon>Gunneridae</taxon>
        <taxon>Pentapetalae</taxon>
        <taxon>rosids</taxon>
        <taxon>fabids</taxon>
        <taxon>Fabales</taxon>
        <taxon>Fabaceae</taxon>
        <taxon>Papilionoideae</taxon>
        <taxon>50 kb inversion clade</taxon>
        <taxon>NPAAA clade</taxon>
        <taxon>Hologalegina</taxon>
        <taxon>IRL clade</taxon>
        <taxon>Trifolieae</taxon>
        <taxon>Trifolium</taxon>
    </lineage>
</organism>
<proteinExistence type="predicted"/>
<comment type="caution">
    <text evidence="2">The sequence shown here is derived from an EMBL/GenBank/DDBJ whole genome shotgun (WGS) entry which is preliminary data.</text>
</comment>
<evidence type="ECO:0000313" key="3">
    <source>
        <dbReference type="Proteomes" id="UP000265520"/>
    </source>
</evidence>
<dbReference type="EMBL" id="LXQA010776207">
    <property type="protein sequence ID" value="MCI70447.1"/>
    <property type="molecule type" value="Genomic_DNA"/>
</dbReference>
<evidence type="ECO:0000313" key="2">
    <source>
        <dbReference type="EMBL" id="MCI70447.1"/>
    </source>
</evidence>
<reference evidence="2 3" key="1">
    <citation type="journal article" date="2018" name="Front. Plant Sci.">
        <title>Red Clover (Trifolium pratense) and Zigzag Clover (T. medium) - A Picture of Genomic Similarities and Differences.</title>
        <authorList>
            <person name="Dluhosova J."/>
            <person name="Istvanek J."/>
            <person name="Nedelnik J."/>
            <person name="Repkova J."/>
        </authorList>
    </citation>
    <scope>NUCLEOTIDE SEQUENCE [LARGE SCALE GENOMIC DNA]</scope>
    <source>
        <strain evidence="3">cv. 10/8</strain>
        <tissue evidence="2">Leaf</tissue>
    </source>
</reference>
<feature type="non-terminal residue" evidence="2">
    <location>
        <position position="1"/>
    </location>
</feature>
<keyword evidence="3" id="KW-1185">Reference proteome</keyword>
<sequence>AGRDLAKNLQNVSRRLAKSGKTEKSSLAWRGKLSPGDIKVPDPGSASNFGPHHAQIKLHTLIDSAKHQFQAF</sequence>